<dbReference type="SMART" id="SM00225">
    <property type="entry name" value="BTB"/>
    <property type="match status" value="2"/>
</dbReference>
<dbReference type="InterPro" id="IPR006652">
    <property type="entry name" value="Kelch_1"/>
</dbReference>
<dbReference type="AlphaFoldDB" id="A0A9J7MHR6"/>
<feature type="region of interest" description="Disordered" evidence="3">
    <location>
        <begin position="885"/>
        <end position="942"/>
    </location>
</feature>
<dbReference type="Pfam" id="PF00651">
    <property type="entry name" value="BTB"/>
    <property type="match status" value="2"/>
</dbReference>
<dbReference type="Gene3D" id="2.120.10.80">
    <property type="entry name" value="Kelch-type beta propeller"/>
    <property type="match status" value="1"/>
</dbReference>
<reference evidence="6" key="2">
    <citation type="submission" date="2025-08" db="UniProtKB">
        <authorList>
            <consortium name="RefSeq"/>
        </authorList>
    </citation>
    <scope>IDENTIFICATION</scope>
    <source>
        <strain evidence="6">S238N-H82</strain>
        <tissue evidence="6">Testes</tissue>
    </source>
</reference>
<reference evidence="5" key="1">
    <citation type="journal article" date="2020" name="Nat. Ecol. Evol.">
        <title>Deeply conserved synteny resolves early events in vertebrate evolution.</title>
        <authorList>
            <person name="Simakov O."/>
            <person name="Marletaz F."/>
            <person name="Yue J.X."/>
            <person name="O'Connell B."/>
            <person name="Jenkins J."/>
            <person name="Brandt A."/>
            <person name="Calef R."/>
            <person name="Tung C.H."/>
            <person name="Huang T.K."/>
            <person name="Schmutz J."/>
            <person name="Satoh N."/>
            <person name="Yu J.K."/>
            <person name="Putnam N.H."/>
            <person name="Green R.E."/>
            <person name="Rokhsar D.S."/>
        </authorList>
    </citation>
    <scope>NUCLEOTIDE SEQUENCE [LARGE SCALE GENOMIC DNA]</scope>
    <source>
        <strain evidence="5">S238N-H82</strain>
    </source>
</reference>
<dbReference type="Gene3D" id="3.30.710.10">
    <property type="entry name" value="Potassium Channel Kv1.1, Chain A"/>
    <property type="match status" value="2"/>
</dbReference>
<dbReference type="PANTHER" id="PTHR24412">
    <property type="entry name" value="KELCH PROTEIN"/>
    <property type="match status" value="1"/>
</dbReference>
<dbReference type="InterPro" id="IPR011705">
    <property type="entry name" value="BACK"/>
</dbReference>
<dbReference type="SMART" id="SM00875">
    <property type="entry name" value="BACK"/>
    <property type="match status" value="2"/>
</dbReference>
<dbReference type="RefSeq" id="XP_035667922.1">
    <property type="nucleotide sequence ID" value="XM_035812029.1"/>
</dbReference>
<evidence type="ECO:0000313" key="6">
    <source>
        <dbReference type="RefSeq" id="XP_035667922.1"/>
    </source>
</evidence>
<feature type="compositionally biased region" description="Acidic residues" evidence="3">
    <location>
        <begin position="912"/>
        <end position="942"/>
    </location>
</feature>
<dbReference type="PROSITE" id="PS50097">
    <property type="entry name" value="BTB"/>
    <property type="match status" value="2"/>
</dbReference>
<dbReference type="InterPro" id="IPR015915">
    <property type="entry name" value="Kelch-typ_b-propeller"/>
</dbReference>
<dbReference type="Pfam" id="PF01344">
    <property type="entry name" value="Kelch_1"/>
    <property type="match status" value="1"/>
</dbReference>
<evidence type="ECO:0000256" key="3">
    <source>
        <dbReference type="SAM" id="MobiDB-lite"/>
    </source>
</evidence>
<evidence type="ECO:0000256" key="1">
    <source>
        <dbReference type="ARBA" id="ARBA00022441"/>
    </source>
</evidence>
<dbReference type="GeneID" id="118410352"/>
<organism evidence="5 6">
    <name type="scientific">Branchiostoma floridae</name>
    <name type="common">Florida lancelet</name>
    <name type="synonym">Amphioxus</name>
    <dbReference type="NCBI Taxonomy" id="7739"/>
    <lineage>
        <taxon>Eukaryota</taxon>
        <taxon>Metazoa</taxon>
        <taxon>Chordata</taxon>
        <taxon>Cephalochordata</taxon>
        <taxon>Leptocardii</taxon>
        <taxon>Amphioxiformes</taxon>
        <taxon>Branchiostomatidae</taxon>
        <taxon>Branchiostoma</taxon>
    </lineage>
</organism>
<evidence type="ECO:0000313" key="5">
    <source>
        <dbReference type="Proteomes" id="UP000001554"/>
    </source>
</evidence>
<feature type="domain" description="BTB" evidence="4">
    <location>
        <begin position="26"/>
        <end position="93"/>
    </location>
</feature>
<dbReference type="InterPro" id="IPR011333">
    <property type="entry name" value="SKP1/BTB/POZ_sf"/>
</dbReference>
<dbReference type="Proteomes" id="UP000001554">
    <property type="component" value="Chromosome 2"/>
</dbReference>
<evidence type="ECO:0000259" key="4">
    <source>
        <dbReference type="PROSITE" id="PS50097"/>
    </source>
</evidence>
<feature type="domain" description="BTB" evidence="4">
    <location>
        <begin position="335"/>
        <end position="402"/>
    </location>
</feature>
<evidence type="ECO:0000256" key="2">
    <source>
        <dbReference type="ARBA" id="ARBA00022737"/>
    </source>
</evidence>
<accession>A0A9J7MHR6</accession>
<dbReference type="Pfam" id="PF07707">
    <property type="entry name" value="BACK"/>
    <property type="match status" value="2"/>
</dbReference>
<dbReference type="Gene3D" id="1.25.40.420">
    <property type="match status" value="2"/>
</dbReference>
<dbReference type="PANTHER" id="PTHR24412:SF499">
    <property type="entry name" value="KELCH REPEAT AND BTB DOMAIN-CONTAINING PROTEIN 8-LIKE ISOFORM X1"/>
    <property type="match status" value="1"/>
</dbReference>
<proteinExistence type="predicted"/>
<dbReference type="SUPFAM" id="SSF117281">
    <property type="entry name" value="Kelch motif"/>
    <property type="match status" value="1"/>
</dbReference>
<keyword evidence="2" id="KW-0677">Repeat</keyword>
<dbReference type="InterPro" id="IPR000210">
    <property type="entry name" value="BTB/POZ_dom"/>
</dbReference>
<sequence length="942" mass="107290">MNVSNNDHTDEVLRGLDELRRRGELTDVVLEVEGRSFPCHRAVLAACSPYFRGMFTSGYAEAKQERVSIQDVSEVAMATILNYAYTGFFHAEPDQVQAVMSAAKLLQIEFVSRKVAKYMKNHLDVSNCADVLMYADMLGDLTLKEASVRYITNRFNQVALQPSFLQLPLPLLQSLLNMDDLMVDSEDVVVQAALRWVDFNQEERMQHLPALCKSFRHCFISSDQLVELESKCLPTGCKLVYSDITTQRVWQTRTEMPIILGDFAFISSKKRNAVCCDPLKGKLYEMRMPDHLQSYSVAVTPTDDLYMAGYIDRGSRKKGMKKFLQFNHQENTWESRCDLTTPRDSFPCHRNVLASCSPYFRGMFTSGYVEAKQEKITIKEVSKVAMATILDYAYTGSLKMEPDQVQDVMSAAGLLQVEFVGRQAAEYMKNHLDVSNCADVLIYADMLGDLSLQETSMNFIASSFNQVALQPTFLQLPLSLLQSLLNREDLMTSSEDNIVQAALRWVDSNQEERLQCLPVLCRCFRHTFISSNQLLELKNRCQSTDCKLVYSDKTTKRLGQTQTELTIILGADFFSFRSGRERNALCYDPLSGKLHVMNMPDNLSSYTMAVTPTDDLYLAGHILGAKEKSFFQFNHRKNDWESRCDLTTPRVSCGLVHLKGYIYAIGGDKTNQAAERYDPGSDEWTSIPSIPYPMPVPPTLHPDPDWSTVLRAVALDDSIYVITSKGCYCFSTTENKWSKTADMVKPPRHPQTVAFQGSIYCVDRRGRSPNYVQVYNPKDNVWKHSGNATDTDFPGDDLILMPHGGSLYLLTLHKKGKKDVVNGYGQTVERFSEIDLFHYQPEMDSWLKPGSTDMKLKSMVRWLQSALKKELQVARLVPKFLGYLGNADSDEDEDEEYEEGDEEDMFDHFFGYDEEDMWGYPVTDEDSYDDDEYDDEDEEEDN</sequence>
<protein>
    <submittedName>
        <fullName evidence="6">Kelch repeat and BTB domain-containing protein 8-like isoform X2</fullName>
    </submittedName>
</protein>
<gene>
    <name evidence="6" type="primary">LOC118410352</name>
</gene>
<keyword evidence="1" id="KW-0880">Kelch repeat</keyword>
<dbReference type="SUPFAM" id="SSF54695">
    <property type="entry name" value="POZ domain"/>
    <property type="match status" value="2"/>
</dbReference>
<name>A0A9J7MHR6_BRAFL</name>
<keyword evidence="5" id="KW-1185">Reference proteome</keyword>
<feature type="compositionally biased region" description="Acidic residues" evidence="3">
    <location>
        <begin position="888"/>
        <end position="905"/>
    </location>
</feature>